<sequence length="294" mass="33755">MNNNMSNNMLDEIKKLEPAFIELIHKRFGLVIHVNQAQELAKTISTACNKFNYQPQEYLDQLKKCSSNSSLLADLVAAITVGESYFFRDKNQIHLLEKKLLPQLIKQKAQDFTLKIWSAGCSSGEEIYTIAMLLAELIPNMDRWSLYLLGTDINATALQKAITGVYGQWSMRCIPQKYMQRYFLKNNRTHILSPEIRDLVQFKYLNLCDNSYPSIINGIFEVDLILCRNVLIYFDNELVTKIMKKISACMTENAYLLLGASDPIVTTDTNLVFHHDGAIYFSQDKSYGTKKDFE</sequence>
<evidence type="ECO:0000313" key="3">
    <source>
        <dbReference type="Proteomes" id="UP000054693"/>
    </source>
</evidence>
<proteinExistence type="predicted"/>
<protein>
    <submittedName>
        <fullName evidence="2">Methyltransferase involved in chemotaxis (CheR domain)</fullName>
        <ecNumber evidence="2">2.1.1.80</ecNumber>
    </submittedName>
</protein>
<dbReference type="InterPro" id="IPR022642">
    <property type="entry name" value="CheR_C"/>
</dbReference>
<dbReference type="InterPro" id="IPR050903">
    <property type="entry name" value="Bact_Chemotaxis_MeTrfase"/>
</dbReference>
<keyword evidence="2" id="KW-0489">Methyltransferase</keyword>
<dbReference type="RefSeq" id="WP_058519663.1">
    <property type="nucleotide sequence ID" value="NZ_CAAAIP010000010.1"/>
</dbReference>
<dbReference type="PROSITE" id="PS50123">
    <property type="entry name" value="CHER"/>
    <property type="match status" value="1"/>
</dbReference>
<dbReference type="PANTHER" id="PTHR24422">
    <property type="entry name" value="CHEMOTAXIS PROTEIN METHYLTRANSFERASE"/>
    <property type="match status" value="1"/>
</dbReference>
<dbReference type="InterPro" id="IPR000780">
    <property type="entry name" value="CheR_MeTrfase"/>
</dbReference>
<evidence type="ECO:0000259" key="1">
    <source>
        <dbReference type="PROSITE" id="PS50123"/>
    </source>
</evidence>
<name>A0A0W0ZTM5_9GAMM</name>
<dbReference type="Gene3D" id="3.40.50.150">
    <property type="entry name" value="Vaccinia Virus protein VP39"/>
    <property type="match status" value="1"/>
</dbReference>
<dbReference type="InterPro" id="IPR029063">
    <property type="entry name" value="SAM-dependent_MTases_sf"/>
</dbReference>
<dbReference type="EMBL" id="LNZA01000001">
    <property type="protein sequence ID" value="KTD72523.1"/>
    <property type="molecule type" value="Genomic_DNA"/>
</dbReference>
<keyword evidence="3" id="KW-1185">Reference proteome</keyword>
<dbReference type="GO" id="GO:0008983">
    <property type="term" value="F:protein-glutamate O-methyltransferase activity"/>
    <property type="evidence" value="ECO:0007669"/>
    <property type="project" value="UniProtKB-EC"/>
</dbReference>
<dbReference type="SUPFAM" id="SSF53335">
    <property type="entry name" value="S-adenosyl-L-methionine-dependent methyltransferases"/>
    <property type="match status" value="1"/>
</dbReference>
<dbReference type="PATRIC" id="fig|40335.7.peg.386"/>
<gene>
    <name evidence="2" type="ORF">Ltuc_0370</name>
</gene>
<dbReference type="OrthoDB" id="9816309at2"/>
<dbReference type="Proteomes" id="UP000054693">
    <property type="component" value="Unassembled WGS sequence"/>
</dbReference>
<feature type="domain" description="CheR-type methyltransferase" evidence="1">
    <location>
        <begin position="20"/>
        <end position="286"/>
    </location>
</feature>
<organism evidence="2 3">
    <name type="scientific">Legionella tucsonensis</name>
    <dbReference type="NCBI Taxonomy" id="40335"/>
    <lineage>
        <taxon>Bacteria</taxon>
        <taxon>Pseudomonadati</taxon>
        <taxon>Pseudomonadota</taxon>
        <taxon>Gammaproteobacteria</taxon>
        <taxon>Legionellales</taxon>
        <taxon>Legionellaceae</taxon>
        <taxon>Legionella</taxon>
    </lineage>
</organism>
<keyword evidence="2" id="KW-0808">Transferase</keyword>
<comment type="caution">
    <text evidence="2">The sequence shown here is derived from an EMBL/GenBank/DDBJ whole genome shotgun (WGS) entry which is preliminary data.</text>
</comment>
<dbReference type="EC" id="2.1.1.80" evidence="2"/>
<dbReference type="SMART" id="SM00138">
    <property type="entry name" value="MeTrc"/>
    <property type="match status" value="1"/>
</dbReference>
<dbReference type="AlphaFoldDB" id="A0A0W0ZTM5"/>
<dbReference type="PANTHER" id="PTHR24422:SF10">
    <property type="entry name" value="CHEMOTAXIS PROTEIN METHYLTRANSFERASE 2"/>
    <property type="match status" value="1"/>
</dbReference>
<evidence type="ECO:0000313" key="2">
    <source>
        <dbReference type="EMBL" id="KTD72523.1"/>
    </source>
</evidence>
<reference evidence="2 3" key="1">
    <citation type="submission" date="2015-11" db="EMBL/GenBank/DDBJ databases">
        <title>Genomic analysis of 38 Legionella species identifies large and diverse effector repertoires.</title>
        <authorList>
            <person name="Burstein D."/>
            <person name="Amaro F."/>
            <person name="Zusman T."/>
            <person name="Lifshitz Z."/>
            <person name="Cohen O."/>
            <person name="Gilbert J.A."/>
            <person name="Pupko T."/>
            <person name="Shuman H.A."/>
            <person name="Segal G."/>
        </authorList>
    </citation>
    <scope>NUCLEOTIDE SEQUENCE [LARGE SCALE GENOMIC DNA]</scope>
    <source>
        <strain evidence="2 3">ATCC 49180</strain>
    </source>
</reference>
<dbReference type="PRINTS" id="PR00996">
    <property type="entry name" value="CHERMTFRASE"/>
</dbReference>
<dbReference type="STRING" id="40335.Ltuc_0370"/>
<dbReference type="Pfam" id="PF01739">
    <property type="entry name" value="CheR"/>
    <property type="match status" value="1"/>
</dbReference>
<accession>A0A0W0ZTM5</accession>
<dbReference type="GO" id="GO:0032259">
    <property type="term" value="P:methylation"/>
    <property type="evidence" value="ECO:0007669"/>
    <property type="project" value="UniProtKB-KW"/>
</dbReference>